<feature type="transmembrane region" description="Helical" evidence="2">
    <location>
        <begin position="36"/>
        <end position="59"/>
    </location>
</feature>
<feature type="transmembrane region" description="Helical" evidence="2">
    <location>
        <begin position="190"/>
        <end position="211"/>
    </location>
</feature>
<feature type="region of interest" description="Disordered" evidence="1">
    <location>
        <begin position="337"/>
        <end position="358"/>
    </location>
</feature>
<feature type="transmembrane region" description="Helical" evidence="2">
    <location>
        <begin position="92"/>
        <end position="113"/>
    </location>
</feature>
<evidence type="ECO:0000256" key="1">
    <source>
        <dbReference type="SAM" id="MobiDB-lite"/>
    </source>
</evidence>
<keyword evidence="4" id="KW-1185">Reference proteome</keyword>
<feature type="transmembrane region" description="Helical" evidence="2">
    <location>
        <begin position="147"/>
        <end position="170"/>
    </location>
</feature>
<accession>A0A7W8JQL8</accession>
<feature type="compositionally biased region" description="Pro residues" evidence="1">
    <location>
        <begin position="337"/>
        <end position="351"/>
    </location>
</feature>
<keyword evidence="2" id="KW-0812">Transmembrane</keyword>
<dbReference type="RefSeq" id="WP_184127469.1">
    <property type="nucleotide sequence ID" value="NZ_JACHFL010000001.1"/>
</dbReference>
<evidence type="ECO:0000256" key="2">
    <source>
        <dbReference type="SAM" id="Phobius"/>
    </source>
</evidence>
<evidence type="ECO:0000313" key="4">
    <source>
        <dbReference type="Proteomes" id="UP000552709"/>
    </source>
</evidence>
<reference evidence="3 4" key="1">
    <citation type="submission" date="2020-08" db="EMBL/GenBank/DDBJ databases">
        <title>Genomic Encyclopedia of Type Strains, Phase IV (KMG-IV): sequencing the most valuable type-strain genomes for metagenomic binning, comparative biology and taxonomic classification.</title>
        <authorList>
            <person name="Goeker M."/>
        </authorList>
    </citation>
    <scope>NUCLEOTIDE SEQUENCE [LARGE SCALE GENOMIC DNA]</scope>
    <source>
        <strain evidence="3 4">DSM 27939</strain>
    </source>
</reference>
<dbReference type="Proteomes" id="UP000552709">
    <property type="component" value="Unassembled WGS sequence"/>
</dbReference>
<gene>
    <name evidence="3" type="ORF">HNQ08_000458</name>
</gene>
<feature type="transmembrane region" description="Helical" evidence="2">
    <location>
        <begin position="290"/>
        <end position="314"/>
    </location>
</feature>
<dbReference type="AlphaFoldDB" id="A0A7W8JQL8"/>
<protein>
    <submittedName>
        <fullName evidence="3">Uncharacterized protein</fullName>
    </submittedName>
</protein>
<organism evidence="3 4">
    <name type="scientific">Deinococcus humi</name>
    <dbReference type="NCBI Taxonomy" id="662880"/>
    <lineage>
        <taxon>Bacteria</taxon>
        <taxon>Thermotogati</taxon>
        <taxon>Deinococcota</taxon>
        <taxon>Deinococci</taxon>
        <taxon>Deinococcales</taxon>
        <taxon>Deinococcaceae</taxon>
        <taxon>Deinococcus</taxon>
    </lineage>
</organism>
<feature type="transmembrane region" description="Helical" evidence="2">
    <location>
        <begin position="241"/>
        <end position="270"/>
    </location>
</feature>
<evidence type="ECO:0000313" key="3">
    <source>
        <dbReference type="EMBL" id="MBB5361387.1"/>
    </source>
</evidence>
<proteinExistence type="predicted"/>
<dbReference type="EMBL" id="JACHFL010000001">
    <property type="protein sequence ID" value="MBB5361387.1"/>
    <property type="molecule type" value="Genomic_DNA"/>
</dbReference>
<comment type="caution">
    <text evidence="3">The sequence shown here is derived from an EMBL/GenBank/DDBJ whole genome shotgun (WGS) entry which is preliminary data.</text>
</comment>
<sequence>MTQPPPDAPTGFPALPPTAAELTAARAGVTLRGGRIVGALGVLAALTALGGLLGAWVLWLSFRTLPRWLASLDQWSNGDLAQLDFAGLVPNWTLPALLILTLLGTALCVWAILVDRKTVGAVRDQTLSPSAAHLDALERSALTVRPWITLGQIAPIVQMLLPLLALPLMLGLMRRGDPQTFPGLGPLETATLVLGILVQGLPTLVITWLILGSVRRWLDAVVQRARRPLAVRPAARALDPWLLFTVVLLVLGLAGLLLGGLPLVAVSAFVGGAPLNDPQLAALGVTPAALRVTLLLGAAAMLGGALFSTLLILLMAWSRGFATNVATVLDSGLPGSTPAPIPDPWNSPPQPAQARDPS</sequence>
<keyword evidence="2" id="KW-0472">Membrane</keyword>
<keyword evidence="2" id="KW-1133">Transmembrane helix</keyword>
<name>A0A7W8JQL8_9DEIO</name>